<protein>
    <submittedName>
        <fullName evidence="1">Uncharacterized protein</fullName>
    </submittedName>
</protein>
<dbReference type="EMBL" id="JANAKD010002793">
    <property type="protein sequence ID" value="KAJ3472895.1"/>
    <property type="molecule type" value="Genomic_DNA"/>
</dbReference>
<accession>A0ACC1QDW4</accession>
<reference evidence="1" key="1">
    <citation type="submission" date="2022-07" db="EMBL/GenBank/DDBJ databases">
        <title>Genome Sequence of Lecanicillium saksenae.</title>
        <authorList>
            <person name="Buettner E."/>
        </authorList>
    </citation>
    <scope>NUCLEOTIDE SEQUENCE</scope>
    <source>
        <strain evidence="1">VT-O1</strain>
    </source>
</reference>
<sequence>MKLSLVFVSSLLGLAAAAELELPVAPLFKAEADGIPGRYIVKLKPGSSKRTGSEAILKHISKADQVYRNLFNGFATSLDDSELAALRRSPGVSGTPPLPRVSPSNNGNKVDYIEQDIRMHALGYVDQPNAGWNLGRISHRKPGNSTYTYDDSAGAGTCSYILDTGIAASHPEFGGRAAQIKSFVSQTTDGNGHGTHIAGVIGGVIHGVAKRTKLLGVKVLDDNGSGSLSNVIAGMDYIAKDAKTRGCPKGAVTNISIGGSFSKAVNDAAAALVRSGVFVSVSAGGSNGDVGRTSPASEPTVCTVGASNQMDARAPFSDYGPLLDIFAPGVNIVSTWLNGNTQTLSGTSMAAAHITGLGAYLAGFEGFPGAEALCKRIQELATKNVLTGVPSGTLNLLAFNGNPSG</sequence>
<proteinExistence type="predicted"/>
<dbReference type="Proteomes" id="UP001148737">
    <property type="component" value="Unassembled WGS sequence"/>
</dbReference>
<keyword evidence="2" id="KW-1185">Reference proteome</keyword>
<comment type="caution">
    <text evidence="1">The sequence shown here is derived from an EMBL/GenBank/DDBJ whole genome shotgun (WGS) entry which is preliminary data.</text>
</comment>
<evidence type="ECO:0000313" key="1">
    <source>
        <dbReference type="EMBL" id="KAJ3472895.1"/>
    </source>
</evidence>
<organism evidence="1 2">
    <name type="scientific">Lecanicillium saksenae</name>
    <dbReference type="NCBI Taxonomy" id="468837"/>
    <lineage>
        <taxon>Eukaryota</taxon>
        <taxon>Fungi</taxon>
        <taxon>Dikarya</taxon>
        <taxon>Ascomycota</taxon>
        <taxon>Pezizomycotina</taxon>
        <taxon>Sordariomycetes</taxon>
        <taxon>Hypocreomycetidae</taxon>
        <taxon>Hypocreales</taxon>
        <taxon>Cordycipitaceae</taxon>
        <taxon>Lecanicillium</taxon>
    </lineage>
</organism>
<evidence type="ECO:0000313" key="2">
    <source>
        <dbReference type="Proteomes" id="UP001148737"/>
    </source>
</evidence>
<gene>
    <name evidence="1" type="ORF">NLG97_g10650</name>
</gene>
<name>A0ACC1QDW4_9HYPO</name>